<keyword evidence="3" id="KW-1185">Reference proteome</keyword>
<feature type="compositionally biased region" description="Low complexity" evidence="1">
    <location>
        <begin position="17"/>
        <end position="38"/>
    </location>
</feature>
<proteinExistence type="predicted"/>
<reference evidence="3" key="1">
    <citation type="submission" date="2017-01" db="EMBL/GenBank/DDBJ databases">
        <title>Comparative genomics of anhydrobiosis in the tardigrade Hypsibius dujardini.</title>
        <authorList>
            <person name="Yoshida Y."/>
            <person name="Koutsovoulos G."/>
            <person name="Laetsch D."/>
            <person name="Stevens L."/>
            <person name="Kumar S."/>
            <person name="Horikawa D."/>
            <person name="Ishino K."/>
            <person name="Komine S."/>
            <person name="Tomita M."/>
            <person name="Blaxter M."/>
            <person name="Arakawa K."/>
        </authorList>
    </citation>
    <scope>NUCLEOTIDE SEQUENCE [LARGE SCALE GENOMIC DNA]</scope>
    <source>
        <strain evidence="3">Z151</strain>
    </source>
</reference>
<accession>A0A1W0X4N5</accession>
<organism evidence="2 3">
    <name type="scientific">Hypsibius exemplaris</name>
    <name type="common">Freshwater tardigrade</name>
    <dbReference type="NCBI Taxonomy" id="2072580"/>
    <lineage>
        <taxon>Eukaryota</taxon>
        <taxon>Metazoa</taxon>
        <taxon>Ecdysozoa</taxon>
        <taxon>Tardigrada</taxon>
        <taxon>Eutardigrada</taxon>
        <taxon>Parachela</taxon>
        <taxon>Hypsibioidea</taxon>
        <taxon>Hypsibiidae</taxon>
        <taxon>Hypsibius</taxon>
    </lineage>
</organism>
<dbReference type="GO" id="GO:1904240">
    <property type="term" value="P:negative regulation of VCP-NPL4-UFD1 AAA ATPase complex assembly"/>
    <property type="evidence" value="ECO:0007669"/>
    <property type="project" value="TreeGrafter"/>
</dbReference>
<evidence type="ECO:0000313" key="2">
    <source>
        <dbReference type="EMBL" id="OQV22423.1"/>
    </source>
</evidence>
<dbReference type="GO" id="GO:1904293">
    <property type="term" value="P:negative regulation of ERAD pathway"/>
    <property type="evidence" value="ECO:0007669"/>
    <property type="project" value="TreeGrafter"/>
</dbReference>
<dbReference type="GO" id="GO:0005789">
    <property type="term" value="C:endoplasmic reticulum membrane"/>
    <property type="evidence" value="ECO:0007669"/>
    <property type="project" value="TreeGrafter"/>
</dbReference>
<dbReference type="Proteomes" id="UP000192578">
    <property type="component" value="Unassembled WGS sequence"/>
</dbReference>
<evidence type="ECO:0000256" key="1">
    <source>
        <dbReference type="SAM" id="MobiDB-lite"/>
    </source>
</evidence>
<dbReference type="InterPro" id="IPR055366">
    <property type="entry name" value="SVIP_metazoa"/>
</dbReference>
<protein>
    <recommendedName>
        <fullName evidence="4">Small VCP/p97-interacting protein</fullName>
    </recommendedName>
</protein>
<comment type="caution">
    <text evidence="2">The sequence shown here is derived from an EMBL/GenBank/DDBJ whole genome shotgun (WGS) entry which is preliminary data.</text>
</comment>
<name>A0A1W0X4N5_HYPEX</name>
<feature type="region of interest" description="Disordered" evidence="1">
    <location>
        <begin position="1"/>
        <end position="100"/>
    </location>
</feature>
<dbReference type="PANTHER" id="PTHR35269">
    <property type="entry name" value="SMALL VCP/P97-INTERACTING PROTEIN"/>
    <property type="match status" value="1"/>
</dbReference>
<sequence length="100" mass="10843">MGICTSCCGDGGGGADALGSPGRTTGRQQQQQVNVNQPDANTRRQLQAKAAERRLKETESRGLADPEKVKRQQKKQADLDRAAEQTYPSDREGGLRWTTG</sequence>
<dbReference type="GO" id="GO:0010508">
    <property type="term" value="P:positive regulation of autophagy"/>
    <property type="evidence" value="ECO:0007669"/>
    <property type="project" value="TreeGrafter"/>
</dbReference>
<dbReference type="AlphaFoldDB" id="A0A1W0X4N5"/>
<evidence type="ECO:0008006" key="4">
    <source>
        <dbReference type="Google" id="ProtNLM"/>
    </source>
</evidence>
<feature type="compositionally biased region" description="Basic and acidic residues" evidence="1">
    <location>
        <begin position="50"/>
        <end position="94"/>
    </location>
</feature>
<dbReference type="EMBL" id="MTYJ01000017">
    <property type="protein sequence ID" value="OQV22423.1"/>
    <property type="molecule type" value="Genomic_DNA"/>
</dbReference>
<gene>
    <name evidence="2" type="ORF">BV898_03595</name>
</gene>
<dbReference type="OrthoDB" id="10066206at2759"/>
<dbReference type="PANTHER" id="PTHR35269:SF1">
    <property type="entry name" value="SMALL VCP_P97-INTERACTING PROTEIN"/>
    <property type="match status" value="1"/>
</dbReference>
<evidence type="ECO:0000313" key="3">
    <source>
        <dbReference type="Proteomes" id="UP000192578"/>
    </source>
</evidence>
<dbReference type="GO" id="GO:1904153">
    <property type="term" value="P:negative regulation of retrograde protein transport, ER to cytosol"/>
    <property type="evidence" value="ECO:0007669"/>
    <property type="project" value="TreeGrafter"/>
</dbReference>